<dbReference type="SUPFAM" id="SSF51735">
    <property type="entry name" value="NAD(P)-binding Rossmann-fold domains"/>
    <property type="match status" value="1"/>
</dbReference>
<dbReference type="Proteomes" id="UP000076552">
    <property type="component" value="Unassembled WGS sequence"/>
</dbReference>
<name>A0A166U505_9PEZI</name>
<proteinExistence type="predicted"/>
<comment type="caution">
    <text evidence="2">The sequence shown here is derived from an EMBL/GenBank/DDBJ whole genome shotgun (WGS) entry which is preliminary data.</text>
</comment>
<evidence type="ECO:0000313" key="2">
    <source>
        <dbReference type="EMBL" id="KZL72951.1"/>
    </source>
</evidence>
<reference evidence="2 3" key="1">
    <citation type="submission" date="2015-06" db="EMBL/GenBank/DDBJ databases">
        <title>Survival trade-offs in plant roots during colonization by closely related pathogenic and mutualistic fungi.</title>
        <authorList>
            <person name="Hacquard S."/>
            <person name="Kracher B."/>
            <person name="Hiruma K."/>
            <person name="Weinman A."/>
            <person name="Muench P."/>
            <person name="Garrido Oter R."/>
            <person name="Ver Loren van Themaat E."/>
            <person name="Dallerey J.-F."/>
            <person name="Damm U."/>
            <person name="Henrissat B."/>
            <person name="Lespinet O."/>
            <person name="Thon M."/>
            <person name="Kemen E."/>
            <person name="McHardy A.C."/>
            <person name="Schulze-Lefert P."/>
            <person name="O'Connell R.J."/>
        </authorList>
    </citation>
    <scope>NUCLEOTIDE SEQUENCE [LARGE SCALE GENOMIC DNA]</scope>
    <source>
        <strain evidence="2 3">0861</strain>
    </source>
</reference>
<sequence length="343" mass="36841">MRPTMRCWQYSAVSGKLEDCLTFKEDISTPEKSSLREDELIIEVISASLNPADYKFPEATLIGRLMITRPATPAMDFCGRVVATHPSNTNFEVGQVVFGGYPGASQRGTLAELIVISGTHCTPVPEGIDPDHAAAVGTAATTAYQSLMSDTLRPGGKVFINGGSGGTGIWAIQFAKALGVEVTATCSTKNIDICRQLGADEVIDYRTQDTIAELKSKGMVFDLVIDNVGSSSGLHEISSTILKPGGTFVMVGVGESISLSGTFSMLGKDLFCKFLGGHRYRFARMNNTASLFQHIADWMAEGKAKAVIDSTFAFEEVPTAYSKLREGHARGKIVIHVTEAARR</sequence>
<dbReference type="InterPro" id="IPR036291">
    <property type="entry name" value="NAD(P)-bd_dom_sf"/>
</dbReference>
<evidence type="ECO:0000259" key="1">
    <source>
        <dbReference type="SMART" id="SM00829"/>
    </source>
</evidence>
<accession>A0A166U505</accession>
<dbReference type="Pfam" id="PF13602">
    <property type="entry name" value="ADH_zinc_N_2"/>
    <property type="match status" value="1"/>
</dbReference>
<dbReference type="InterPro" id="IPR013154">
    <property type="entry name" value="ADH-like_N"/>
</dbReference>
<gene>
    <name evidence="2" type="ORF">CT0861_09846</name>
</gene>
<protein>
    <submittedName>
        <fullName evidence="2">Zinc-binding alcohol oxidoreductase</fullName>
    </submittedName>
</protein>
<dbReference type="GO" id="GO:0005739">
    <property type="term" value="C:mitochondrion"/>
    <property type="evidence" value="ECO:0007669"/>
    <property type="project" value="TreeGrafter"/>
</dbReference>
<dbReference type="InterPro" id="IPR050700">
    <property type="entry name" value="YIM1/Zinc_Alcohol_DH_Fams"/>
</dbReference>
<dbReference type="SMART" id="SM00829">
    <property type="entry name" value="PKS_ER"/>
    <property type="match status" value="1"/>
</dbReference>
<dbReference type="AlphaFoldDB" id="A0A166U505"/>
<keyword evidence="3" id="KW-1185">Reference proteome</keyword>
<dbReference type="STRING" id="708197.A0A166U505"/>
<dbReference type="EMBL" id="LFIV01000051">
    <property type="protein sequence ID" value="KZL72951.1"/>
    <property type="molecule type" value="Genomic_DNA"/>
</dbReference>
<dbReference type="GO" id="GO:0016491">
    <property type="term" value="F:oxidoreductase activity"/>
    <property type="evidence" value="ECO:0007669"/>
    <property type="project" value="InterPro"/>
</dbReference>
<dbReference type="Gene3D" id="3.90.180.10">
    <property type="entry name" value="Medium-chain alcohol dehydrogenases, catalytic domain"/>
    <property type="match status" value="1"/>
</dbReference>
<dbReference type="PANTHER" id="PTHR11695">
    <property type="entry name" value="ALCOHOL DEHYDROGENASE RELATED"/>
    <property type="match status" value="1"/>
</dbReference>
<dbReference type="InterPro" id="IPR020843">
    <property type="entry name" value="ER"/>
</dbReference>
<dbReference type="PANTHER" id="PTHR11695:SF294">
    <property type="entry name" value="RETICULON-4-INTERACTING PROTEIN 1, MITOCHONDRIAL"/>
    <property type="match status" value="1"/>
</dbReference>
<dbReference type="Pfam" id="PF08240">
    <property type="entry name" value="ADH_N"/>
    <property type="match status" value="1"/>
</dbReference>
<dbReference type="Gene3D" id="3.40.50.720">
    <property type="entry name" value="NAD(P)-binding Rossmann-like Domain"/>
    <property type="match status" value="1"/>
</dbReference>
<dbReference type="CDD" id="cd08267">
    <property type="entry name" value="MDR1"/>
    <property type="match status" value="1"/>
</dbReference>
<dbReference type="SUPFAM" id="SSF50129">
    <property type="entry name" value="GroES-like"/>
    <property type="match status" value="1"/>
</dbReference>
<evidence type="ECO:0000313" key="3">
    <source>
        <dbReference type="Proteomes" id="UP000076552"/>
    </source>
</evidence>
<feature type="domain" description="Enoyl reductase (ER)" evidence="1">
    <location>
        <begin position="15"/>
        <end position="335"/>
    </location>
</feature>
<organism evidence="2 3">
    <name type="scientific">Colletotrichum tofieldiae</name>
    <dbReference type="NCBI Taxonomy" id="708197"/>
    <lineage>
        <taxon>Eukaryota</taxon>
        <taxon>Fungi</taxon>
        <taxon>Dikarya</taxon>
        <taxon>Ascomycota</taxon>
        <taxon>Pezizomycotina</taxon>
        <taxon>Sordariomycetes</taxon>
        <taxon>Hypocreomycetidae</taxon>
        <taxon>Glomerellales</taxon>
        <taxon>Glomerellaceae</taxon>
        <taxon>Colletotrichum</taxon>
        <taxon>Colletotrichum spaethianum species complex</taxon>
    </lineage>
</organism>
<dbReference type="InterPro" id="IPR011032">
    <property type="entry name" value="GroES-like_sf"/>
</dbReference>